<sequence>MMNAFKADGAEPRPAQYVALSISAFGVRAQADGHTGWVAWRRIRRSHPSLAWAAAAHVAVLGALVGALCLAVWLR</sequence>
<organism evidence="2 3">
    <name type="scientific">Streptomyces chryseus</name>
    <dbReference type="NCBI Taxonomy" id="68186"/>
    <lineage>
        <taxon>Bacteria</taxon>
        <taxon>Bacillati</taxon>
        <taxon>Actinomycetota</taxon>
        <taxon>Actinomycetes</taxon>
        <taxon>Kitasatosporales</taxon>
        <taxon>Streptomycetaceae</taxon>
        <taxon>Streptomyces</taxon>
    </lineage>
</organism>
<name>A0ABQ3DID8_9ACTN</name>
<proteinExistence type="predicted"/>
<evidence type="ECO:0000313" key="3">
    <source>
        <dbReference type="Proteomes" id="UP000599437"/>
    </source>
</evidence>
<keyword evidence="1" id="KW-1133">Transmembrane helix</keyword>
<dbReference type="EMBL" id="BMVO01000003">
    <property type="protein sequence ID" value="GHA94855.1"/>
    <property type="molecule type" value="Genomic_DNA"/>
</dbReference>
<dbReference type="Proteomes" id="UP000599437">
    <property type="component" value="Unassembled WGS sequence"/>
</dbReference>
<evidence type="ECO:0000256" key="1">
    <source>
        <dbReference type="SAM" id="Phobius"/>
    </source>
</evidence>
<reference evidence="3" key="1">
    <citation type="journal article" date="2019" name="Int. J. Syst. Evol. Microbiol.">
        <title>The Global Catalogue of Microorganisms (GCM) 10K type strain sequencing project: providing services to taxonomists for standard genome sequencing and annotation.</title>
        <authorList>
            <consortium name="The Broad Institute Genomics Platform"/>
            <consortium name="The Broad Institute Genome Sequencing Center for Infectious Disease"/>
            <person name="Wu L."/>
            <person name="Ma J."/>
        </authorList>
    </citation>
    <scope>NUCLEOTIDE SEQUENCE [LARGE SCALE GENOMIC DNA]</scope>
    <source>
        <strain evidence="3">JCM 4737</strain>
    </source>
</reference>
<gene>
    <name evidence="2" type="ORF">GCM10010346_17110</name>
</gene>
<keyword evidence="1" id="KW-0472">Membrane</keyword>
<keyword evidence="1" id="KW-0812">Transmembrane</keyword>
<feature type="transmembrane region" description="Helical" evidence="1">
    <location>
        <begin position="50"/>
        <end position="74"/>
    </location>
</feature>
<comment type="caution">
    <text evidence="2">The sequence shown here is derived from an EMBL/GenBank/DDBJ whole genome shotgun (WGS) entry which is preliminary data.</text>
</comment>
<keyword evidence="3" id="KW-1185">Reference proteome</keyword>
<evidence type="ECO:0000313" key="2">
    <source>
        <dbReference type="EMBL" id="GHA94855.1"/>
    </source>
</evidence>
<protein>
    <submittedName>
        <fullName evidence="2">Uncharacterized protein</fullName>
    </submittedName>
</protein>
<accession>A0ABQ3DID8</accession>